<comment type="caution">
    <text evidence="1">The sequence shown here is derived from an EMBL/GenBank/DDBJ whole genome shotgun (WGS) entry which is preliminary data.</text>
</comment>
<dbReference type="Proteomes" id="UP001600165">
    <property type="component" value="Unassembled WGS sequence"/>
</dbReference>
<proteinExistence type="predicted"/>
<name>A0ABW6IGW1_9CYAN</name>
<evidence type="ECO:0000313" key="1">
    <source>
        <dbReference type="EMBL" id="MFE4107448.1"/>
    </source>
</evidence>
<gene>
    <name evidence="1" type="ORF">ACFVKH_14235</name>
</gene>
<reference evidence="1 2" key="1">
    <citation type="submission" date="2024-10" db="EMBL/GenBank/DDBJ databases">
        <authorList>
            <person name="Ratan Roy A."/>
            <person name="Morales Sandoval P.H."/>
            <person name="De Los Santos Villalobos S."/>
            <person name="Chakraborty S."/>
            <person name="Mukherjee J."/>
        </authorList>
    </citation>
    <scope>NUCLEOTIDE SEQUENCE [LARGE SCALE GENOMIC DNA]</scope>
    <source>
        <strain evidence="1 2">S1</strain>
    </source>
</reference>
<dbReference type="Gene3D" id="2.60.40.10">
    <property type="entry name" value="Immunoglobulins"/>
    <property type="match status" value="1"/>
</dbReference>
<keyword evidence="2" id="KW-1185">Reference proteome</keyword>
<accession>A0ABW6IGW1</accession>
<dbReference type="RefSeq" id="WP_377966167.1">
    <property type="nucleotide sequence ID" value="NZ_JBHZOL010000086.1"/>
</dbReference>
<dbReference type="SUPFAM" id="SSF56935">
    <property type="entry name" value="Porins"/>
    <property type="match status" value="1"/>
</dbReference>
<evidence type="ECO:0000313" key="2">
    <source>
        <dbReference type="Proteomes" id="UP001600165"/>
    </source>
</evidence>
<keyword evidence="1" id="KW-0675">Receptor</keyword>
<dbReference type="InterPro" id="IPR013783">
    <property type="entry name" value="Ig-like_fold"/>
</dbReference>
<dbReference type="EMBL" id="JBHZOL010000086">
    <property type="protein sequence ID" value="MFE4107448.1"/>
    <property type="molecule type" value="Genomic_DNA"/>
</dbReference>
<sequence>MSRQQNKHARLGAGLMATVTGGVGMFTSLQPAFAEALEATPQQEAQQNNAQLTADAGQVTLPGNSVTTTLGGETGVQFSNSQTNQFSEIREETTAATATNLGSQAAIAVEADASAGRFANEATVSQGRADELNLVERVETTPSTADEASEVSPASRFNASQVQILTPTVGSILDVPAATVILQYPSGATVQLRVNDSVVNTELIGRTETNAETGLVTETWYGVSLKSGVNQITVTAQGDSTPLTAVEVQVRGAPTELTVGTRQAEVAADGRSTVTVQGELLDENGNRSTWDAVVTLTASDGEFVSADYSPDTPGFQVQAQNGYFTAELKSSLEAHLVQLQAVSNTLIAFGQVQFVTQQRPTLVSGVVDLSFGARGTNFYSSYRDFLPADGDNRYELDLDAAVFATGSIGEWLFTGAYNSDRPLNEDCAGNVSLFRQDSNCDNKYPVYGDDSQRDVIAPSIDNLYLRLERTSPVLGAGSDYVMWGDYSTEEFSNASQLFTATNRQLHGFKFNYNLGDLALTGFYGNNIEGFQRDTIAPDGTSGNYFLSRRLIVPGSESIFIEFEELDRPGTVVERQQVFRGSDYEIDYDRGTVLFRDAILRTAVDDFGQVLVRRIVATYQYESQGESTNIIGGRIQYNLDRTLNQSSWIGASYLQENQGNREFELMGADAQISFGDTTRLIAEYAYSSSDFDLSGPISGSAYRVELDGSVSDWLQGRAYYRHTDPGFNNQATTSFTPGQTRYGAQINARIADDTALRLQFDQENNEGTAPRPLLTLADLLTPGSSPLPGSRVDNSLTTYSVGLSQRLGDSNLELDWIHRDRIDRAAIDRLTANSDQIRTRLSTNLGNNTTVYAQNELNLSSESDPLYPNRTLFGMNWQLMPGISLGVNQIFFGDGGLNYRDSITTVDLSGEYNLSADTTIHGRFSVIEGQQIGGAIGFDQGFTLAPGLRLDLAYEHIFNNLYGSTAAGATFAQPFAVGSGASALQLTNGDSFSIGLAYTDNPDYQANARLEHRTSSQGSNTVFTASALGRLTPAVSALFNYEWASAANQGLEGLNGSSTLKLGLAYRDPNDDRFNALLRYEHRINPSSLPTNLLFGSDINSEEHLLSAEAIYAPNWQWELYGKYAFRNSSTRIGGAVGDVVVDEFSSTNAVHLAQIRATYRFGYDWDLTAEARWIGSSGYSEFGGALELGYYMTPDLRLYTGYSFGGANDRDFTGSDRSASGLYVGITAKLNNLFDGFGSQPVIQPVSAVETATNE</sequence>
<protein>
    <submittedName>
        <fullName evidence="1">TonB-dependent receptor</fullName>
    </submittedName>
</protein>
<organism evidence="1 2">
    <name type="scientific">Almyronema epifaneia S1</name>
    <dbReference type="NCBI Taxonomy" id="2991925"/>
    <lineage>
        <taxon>Bacteria</taxon>
        <taxon>Bacillati</taxon>
        <taxon>Cyanobacteriota</taxon>
        <taxon>Cyanophyceae</taxon>
        <taxon>Nodosilineales</taxon>
        <taxon>Nodosilineaceae</taxon>
        <taxon>Almyronema</taxon>
        <taxon>Almyronema epifaneia</taxon>
    </lineage>
</organism>